<feature type="transmembrane region" description="Helical" evidence="1">
    <location>
        <begin position="235"/>
        <end position="262"/>
    </location>
</feature>
<feature type="transmembrane region" description="Helical" evidence="1">
    <location>
        <begin position="20"/>
        <end position="42"/>
    </location>
</feature>
<dbReference type="Pfam" id="PF02517">
    <property type="entry name" value="Rce1-like"/>
    <property type="match status" value="1"/>
</dbReference>
<accession>A0A929PVA7</accession>
<dbReference type="GO" id="GO:0080120">
    <property type="term" value="P:CAAX-box protein maturation"/>
    <property type="evidence" value="ECO:0007669"/>
    <property type="project" value="UniProtKB-ARBA"/>
</dbReference>
<dbReference type="Proteomes" id="UP000622475">
    <property type="component" value="Unassembled WGS sequence"/>
</dbReference>
<evidence type="ECO:0000259" key="2">
    <source>
        <dbReference type="Pfam" id="PF02517"/>
    </source>
</evidence>
<feature type="transmembrane region" description="Helical" evidence="1">
    <location>
        <begin position="101"/>
        <end position="121"/>
    </location>
</feature>
<organism evidence="3 4">
    <name type="scientific">Mucilaginibacter myungsuensis</name>
    <dbReference type="NCBI Taxonomy" id="649104"/>
    <lineage>
        <taxon>Bacteria</taxon>
        <taxon>Pseudomonadati</taxon>
        <taxon>Bacteroidota</taxon>
        <taxon>Sphingobacteriia</taxon>
        <taxon>Sphingobacteriales</taxon>
        <taxon>Sphingobacteriaceae</taxon>
        <taxon>Mucilaginibacter</taxon>
    </lineage>
</organism>
<proteinExistence type="predicted"/>
<evidence type="ECO:0000313" key="4">
    <source>
        <dbReference type="Proteomes" id="UP000622475"/>
    </source>
</evidence>
<sequence length="323" mass="36064">MSTVRHQPLNTIGQLFSLVGLWLGFSFVGVLIAIGLVAAIYGMPMFYNIMNMTNTNAPGFLGAFRLFLAIGGTVVGFLAPALVFAYLLMRDPVEYIGLKNYTPWILLPIAALIMISFIPTIDITAYFNQKMTLPASWSGLYKWIREMESSAMAQFKVLLNMRTPADLIISIGIIAVLPAIAEEFFFRGCLQSVLMRSTGSVHGGVWIAAFIFSFIHMEFFGFIPRLLLGAAMGYLYAWSGSIWPSVVMHFVNNAFSVVAVYLHQHKMIAADPDSGQPMFGHWWVYVLTFLLSIGLMYLYRQVTIKKQLLIADGEELGEDIHVD</sequence>
<reference evidence="3" key="1">
    <citation type="submission" date="2020-10" db="EMBL/GenBank/DDBJ databases">
        <title>Mucilaginibacter mali sp. nov., isolated from rhizosphere soil of apple orchard.</title>
        <authorList>
            <person name="Lee J.-S."/>
            <person name="Kim H.S."/>
            <person name="Kim J.-S."/>
        </authorList>
    </citation>
    <scope>NUCLEOTIDE SEQUENCE</scope>
    <source>
        <strain evidence="3">KCTC 22746</strain>
    </source>
</reference>
<dbReference type="GO" id="GO:0008237">
    <property type="term" value="F:metallopeptidase activity"/>
    <property type="evidence" value="ECO:0007669"/>
    <property type="project" value="UniProtKB-KW"/>
</dbReference>
<evidence type="ECO:0000256" key="1">
    <source>
        <dbReference type="SAM" id="Phobius"/>
    </source>
</evidence>
<dbReference type="InterPro" id="IPR052710">
    <property type="entry name" value="CAAX_protease"/>
</dbReference>
<keyword evidence="3" id="KW-0482">Metalloprotease</keyword>
<dbReference type="AlphaFoldDB" id="A0A929PVA7"/>
<keyword evidence="4" id="KW-1185">Reference proteome</keyword>
<evidence type="ECO:0000313" key="3">
    <source>
        <dbReference type="EMBL" id="MBE9661593.1"/>
    </source>
</evidence>
<dbReference type="EMBL" id="JADFFL010000002">
    <property type="protein sequence ID" value="MBE9661593.1"/>
    <property type="molecule type" value="Genomic_DNA"/>
</dbReference>
<gene>
    <name evidence="3" type="ORF">IRJ16_06830</name>
</gene>
<protein>
    <submittedName>
        <fullName evidence="3">CPBP family intramembrane metalloprotease</fullName>
    </submittedName>
</protein>
<dbReference type="GO" id="GO:0004175">
    <property type="term" value="F:endopeptidase activity"/>
    <property type="evidence" value="ECO:0007669"/>
    <property type="project" value="UniProtKB-ARBA"/>
</dbReference>
<feature type="transmembrane region" description="Helical" evidence="1">
    <location>
        <begin position="201"/>
        <end position="223"/>
    </location>
</feature>
<keyword evidence="3" id="KW-0645">Protease</keyword>
<feature type="transmembrane region" description="Helical" evidence="1">
    <location>
        <begin position="63"/>
        <end position="89"/>
    </location>
</feature>
<feature type="transmembrane region" description="Helical" evidence="1">
    <location>
        <begin position="282"/>
        <end position="299"/>
    </location>
</feature>
<dbReference type="PANTHER" id="PTHR36435:SF1">
    <property type="entry name" value="CAAX AMINO TERMINAL PROTEASE FAMILY PROTEIN"/>
    <property type="match status" value="1"/>
</dbReference>
<keyword evidence="1" id="KW-0812">Transmembrane</keyword>
<feature type="transmembrane region" description="Helical" evidence="1">
    <location>
        <begin position="164"/>
        <end position="181"/>
    </location>
</feature>
<keyword evidence="3" id="KW-0378">Hydrolase</keyword>
<feature type="domain" description="CAAX prenyl protease 2/Lysostaphin resistance protein A-like" evidence="2">
    <location>
        <begin position="167"/>
        <end position="255"/>
    </location>
</feature>
<dbReference type="InterPro" id="IPR003675">
    <property type="entry name" value="Rce1/LyrA-like_dom"/>
</dbReference>
<keyword evidence="1" id="KW-0472">Membrane</keyword>
<keyword evidence="1" id="KW-1133">Transmembrane helix</keyword>
<comment type="caution">
    <text evidence="3">The sequence shown here is derived from an EMBL/GenBank/DDBJ whole genome shotgun (WGS) entry which is preliminary data.</text>
</comment>
<dbReference type="PANTHER" id="PTHR36435">
    <property type="entry name" value="SLR1288 PROTEIN"/>
    <property type="match status" value="1"/>
</dbReference>
<name>A0A929PVA7_9SPHI</name>
<dbReference type="RefSeq" id="WP_194110777.1">
    <property type="nucleotide sequence ID" value="NZ_JADFFL010000002.1"/>
</dbReference>